<proteinExistence type="predicted"/>
<dbReference type="AlphaFoldDB" id="A0A9W5PPR9"/>
<organism evidence="1 2">
    <name type="scientific">Bacillus cereus VD133</name>
    <dbReference type="NCBI Taxonomy" id="1053233"/>
    <lineage>
        <taxon>Bacteria</taxon>
        <taxon>Bacillati</taxon>
        <taxon>Bacillota</taxon>
        <taxon>Bacilli</taxon>
        <taxon>Bacillales</taxon>
        <taxon>Bacillaceae</taxon>
        <taxon>Bacillus</taxon>
        <taxon>Bacillus cereus group</taxon>
    </lineage>
</organism>
<evidence type="ECO:0000313" key="2">
    <source>
        <dbReference type="Proteomes" id="UP000014018"/>
    </source>
</evidence>
<dbReference type="EMBL" id="AHFB01000068">
    <property type="protein sequence ID" value="EOO32455.1"/>
    <property type="molecule type" value="Genomic_DNA"/>
</dbReference>
<comment type="caution">
    <text evidence="1">The sequence shown here is derived from an EMBL/GenBank/DDBJ whole genome shotgun (WGS) entry which is preliminary data.</text>
</comment>
<reference evidence="1 2" key="1">
    <citation type="submission" date="2012-12" db="EMBL/GenBank/DDBJ databases">
        <title>The Genome Sequence of Bacillus cereus VD133.</title>
        <authorList>
            <consortium name="The Broad Institute Genome Sequencing Platform"/>
            <consortium name="The Broad Institute Genome Sequencing Center for Infectious Disease"/>
            <person name="Feldgarden M."/>
            <person name="Van der Auwera G.A."/>
            <person name="Mahillon J."/>
            <person name="Duprez V."/>
            <person name="Timmery S."/>
            <person name="Mattelet C."/>
            <person name="Dierick K."/>
            <person name="Sun M."/>
            <person name="Yu Z."/>
            <person name="Zhu L."/>
            <person name="Hu X."/>
            <person name="Shank E.B."/>
            <person name="Swiecicka I."/>
            <person name="Hansen B.M."/>
            <person name="Andrup L."/>
            <person name="Walker B."/>
            <person name="Young S.K."/>
            <person name="Zeng Q."/>
            <person name="Gargeya S."/>
            <person name="Fitzgerald M."/>
            <person name="Haas B."/>
            <person name="Abouelleil A."/>
            <person name="Alvarado L."/>
            <person name="Arachchi H.M."/>
            <person name="Berlin A.M."/>
            <person name="Chapman S.B."/>
            <person name="Dewar J."/>
            <person name="Goldberg J."/>
            <person name="Griggs A."/>
            <person name="Gujja S."/>
            <person name="Hansen M."/>
            <person name="Howarth C."/>
            <person name="Imamovic A."/>
            <person name="Larimer J."/>
            <person name="McCowan C."/>
            <person name="Murphy C."/>
            <person name="Neiman D."/>
            <person name="Pearson M."/>
            <person name="Priest M."/>
            <person name="Roberts A."/>
            <person name="Saif S."/>
            <person name="Shea T."/>
            <person name="Sisk P."/>
            <person name="Sykes S."/>
            <person name="Wortman J."/>
            <person name="Nusbaum C."/>
            <person name="Birren B."/>
        </authorList>
    </citation>
    <scope>NUCLEOTIDE SEQUENCE [LARGE SCALE GENOMIC DNA]</scope>
    <source>
        <strain evidence="1 2">VD133</strain>
    </source>
</reference>
<name>A0A9W5PPR9_BACCE</name>
<dbReference type="Proteomes" id="UP000014018">
    <property type="component" value="Unassembled WGS sequence"/>
</dbReference>
<accession>A0A9W5PPR9</accession>
<evidence type="ECO:0000313" key="1">
    <source>
        <dbReference type="EMBL" id="EOO32455.1"/>
    </source>
</evidence>
<dbReference type="RefSeq" id="WP_016111104.1">
    <property type="nucleotide sequence ID" value="NZ_KB976189.1"/>
</dbReference>
<sequence>MKKKLEPFLPTVEEFQQMDGFELDDWAGKTRIVLIEREKMRDPRFHLKNGVSQVLSNKALSEAEKEKSIKILIDEYYRIMR</sequence>
<protein>
    <submittedName>
        <fullName evidence="1">Uncharacterized protein</fullName>
    </submittedName>
</protein>
<gene>
    <name evidence="1" type="ORF">IIU_03845</name>
</gene>